<dbReference type="EMBL" id="BMAV01027301">
    <property type="protein sequence ID" value="GFS58051.1"/>
    <property type="molecule type" value="Genomic_DNA"/>
</dbReference>
<accession>A0A8X6MJN6</accession>
<evidence type="ECO:0000313" key="1">
    <source>
        <dbReference type="EMBL" id="GFS58051.1"/>
    </source>
</evidence>
<dbReference type="AlphaFoldDB" id="A0A8X6MJN6"/>
<proteinExistence type="predicted"/>
<organism evidence="1 2">
    <name type="scientific">Trichonephila inaurata madagascariensis</name>
    <dbReference type="NCBI Taxonomy" id="2747483"/>
    <lineage>
        <taxon>Eukaryota</taxon>
        <taxon>Metazoa</taxon>
        <taxon>Ecdysozoa</taxon>
        <taxon>Arthropoda</taxon>
        <taxon>Chelicerata</taxon>
        <taxon>Arachnida</taxon>
        <taxon>Araneae</taxon>
        <taxon>Araneomorphae</taxon>
        <taxon>Entelegynae</taxon>
        <taxon>Araneoidea</taxon>
        <taxon>Nephilidae</taxon>
        <taxon>Trichonephila</taxon>
        <taxon>Trichonephila inaurata</taxon>
    </lineage>
</organism>
<dbReference type="Proteomes" id="UP000886998">
    <property type="component" value="Unassembled WGS sequence"/>
</dbReference>
<protein>
    <submittedName>
        <fullName evidence="1">Uncharacterized protein</fullName>
    </submittedName>
</protein>
<name>A0A8X6MJN6_9ARAC</name>
<gene>
    <name evidence="1" type="primary">NCL1_44827</name>
    <name evidence="1" type="ORF">TNIN_221041</name>
</gene>
<reference evidence="1" key="1">
    <citation type="submission" date="2020-08" db="EMBL/GenBank/DDBJ databases">
        <title>Multicomponent nature underlies the extraordinary mechanical properties of spider dragline silk.</title>
        <authorList>
            <person name="Kono N."/>
            <person name="Nakamura H."/>
            <person name="Mori M."/>
            <person name="Yoshida Y."/>
            <person name="Ohtoshi R."/>
            <person name="Malay A.D."/>
            <person name="Moran D.A.P."/>
            <person name="Tomita M."/>
            <person name="Numata K."/>
            <person name="Arakawa K."/>
        </authorList>
    </citation>
    <scope>NUCLEOTIDE SEQUENCE</scope>
</reference>
<evidence type="ECO:0000313" key="2">
    <source>
        <dbReference type="Proteomes" id="UP000886998"/>
    </source>
</evidence>
<dbReference type="OrthoDB" id="6431130at2759"/>
<comment type="caution">
    <text evidence="1">The sequence shown here is derived from an EMBL/GenBank/DDBJ whole genome shotgun (WGS) entry which is preliminary data.</text>
</comment>
<sequence>MRKFRRTRCQKFYSMEPADVLIAPPLMNPIPDLITTPNVTKEVKPTSACPWGKIKTAEAVSLNDVMSEQLISSFVEKEKIIPDHPPVYVDDFFGCGEVINCSEEVVDSGEKVIDCGEEVIDCSDDLLLAKMLQLEFDKEHDEMLRREESKYNGESKVKVTFGKFRRLPAECLSSDEDEDKEYILEQNEKRHWQAFEQARRIFMQLEGVECHDRVMLLQPNMI</sequence>
<keyword evidence="2" id="KW-1185">Reference proteome</keyword>